<gene>
    <name evidence="2" type="ORF">FNP_0844</name>
</gene>
<dbReference type="GeneID" id="45635025"/>
<proteinExistence type="predicted"/>
<sequence length="147" mass="17224">MKKLIIFIFLSLILFVACDKLNQEDYKKFSYDENISLYGTPEDNQRNWNLSCDGSYCKITYSVGTPLKIHYKKELTLNEEEKKKIVTALIKGIKKGKDFSGTQDYSPTNHLLLSNNKEYHGKTENEEFYKILNELLGENYSNIIQRY</sequence>
<dbReference type="RefSeq" id="WP_005896895.1">
    <property type="nucleotide sequence ID" value="NZ_CM000440.1"/>
</dbReference>
<dbReference type="PROSITE" id="PS51257">
    <property type="entry name" value="PROKAR_LIPOPROTEIN"/>
    <property type="match status" value="1"/>
</dbReference>
<dbReference type="AlphaFoldDB" id="A5TUS0"/>
<feature type="signal peptide" evidence="1">
    <location>
        <begin position="1"/>
        <end position="19"/>
    </location>
</feature>
<dbReference type="EMBL" id="CM000440">
    <property type="protein sequence ID" value="EDK88645.1"/>
    <property type="molecule type" value="Genomic_DNA"/>
</dbReference>
<accession>A5TUS0</accession>
<protein>
    <recommendedName>
        <fullName evidence="3">Lipoprotein</fullName>
    </recommendedName>
</protein>
<evidence type="ECO:0000313" key="2">
    <source>
        <dbReference type="EMBL" id="EDK88645.1"/>
    </source>
</evidence>
<dbReference type="HOGENOM" id="CLU_1765379_0_0_0"/>
<reference evidence="2" key="2">
    <citation type="submission" date="2007-05" db="EMBL/GenBank/DDBJ databases">
        <title>Genome sequence of Fusobacterium nucleatum subspecies polymorphum - a genetically tractable Fusobacterium.</title>
        <authorList>
            <person name="Karpathy S.E."/>
            <person name="Xiang Q."/>
            <person name="Gioia J."/>
            <person name="Jiang H."/>
            <person name="Liu Y."/>
            <person name="Petrosino J.F."/>
            <person name="Yerrapragada S."/>
            <person name="Fox G.E."/>
            <person name="Kinder Haake S."/>
            <person name="Weinstock G.M."/>
            <person name="Highlander S.K."/>
        </authorList>
    </citation>
    <scope>NUCLEOTIDE SEQUENCE [LARGE SCALE GENOMIC DNA]</scope>
    <source>
        <strain evidence="2">ATCC 10953</strain>
    </source>
</reference>
<dbReference type="eggNOG" id="ENOG502ZJ1P">
    <property type="taxonomic scope" value="Bacteria"/>
</dbReference>
<name>A5TUS0_FUSNP</name>
<feature type="chain" id="PRO_5002685491" description="Lipoprotein" evidence="1">
    <location>
        <begin position="20"/>
        <end position="147"/>
    </location>
</feature>
<organism evidence="2">
    <name type="scientific">Fusobacterium polymorphum ATCC 10953</name>
    <dbReference type="NCBI Taxonomy" id="393480"/>
    <lineage>
        <taxon>Bacteria</taxon>
        <taxon>Fusobacteriati</taxon>
        <taxon>Fusobacteriota</taxon>
        <taxon>Fusobacteriia</taxon>
        <taxon>Fusobacteriales</taxon>
        <taxon>Fusobacteriaceae</taxon>
        <taxon>Fusobacterium</taxon>
    </lineage>
</organism>
<dbReference type="Proteomes" id="UP000001921">
    <property type="component" value="Chromosome"/>
</dbReference>
<keyword evidence="1" id="KW-0732">Signal</keyword>
<evidence type="ECO:0008006" key="3">
    <source>
        <dbReference type="Google" id="ProtNLM"/>
    </source>
</evidence>
<reference evidence="2" key="1">
    <citation type="submission" date="2006-07" db="EMBL/GenBank/DDBJ databases">
        <authorList>
            <person name="Qin X."/>
            <person name="Weinstock G.M."/>
        </authorList>
    </citation>
    <scope>NUCLEOTIDE SEQUENCE [LARGE SCALE GENOMIC DNA]</scope>
    <source>
        <strain evidence="2">ATCC 10953</strain>
    </source>
</reference>
<evidence type="ECO:0000256" key="1">
    <source>
        <dbReference type="SAM" id="SignalP"/>
    </source>
</evidence>